<dbReference type="PROSITE" id="PS01124">
    <property type="entry name" value="HTH_ARAC_FAMILY_2"/>
    <property type="match status" value="1"/>
</dbReference>
<protein>
    <recommendedName>
        <fullName evidence="4">HTH araC/xylS-type domain-containing protein</fullName>
    </recommendedName>
</protein>
<feature type="domain" description="HTH araC/xylS-type" evidence="4">
    <location>
        <begin position="162"/>
        <end position="265"/>
    </location>
</feature>
<evidence type="ECO:0000256" key="2">
    <source>
        <dbReference type="ARBA" id="ARBA00023125"/>
    </source>
</evidence>
<reference evidence="6" key="1">
    <citation type="journal article" date="2019" name="Int. J. Syst. Evol. Microbiol.">
        <title>The Global Catalogue of Microorganisms (GCM) 10K type strain sequencing project: providing services to taxonomists for standard genome sequencing and annotation.</title>
        <authorList>
            <consortium name="The Broad Institute Genomics Platform"/>
            <consortium name="The Broad Institute Genome Sequencing Center for Infectious Disease"/>
            <person name="Wu L."/>
            <person name="Ma J."/>
        </authorList>
    </citation>
    <scope>NUCLEOTIDE SEQUENCE [LARGE SCALE GENOMIC DNA]</scope>
    <source>
        <strain evidence="6">JCM 14309</strain>
    </source>
</reference>
<dbReference type="InterPro" id="IPR050204">
    <property type="entry name" value="AraC_XylS_family_regulators"/>
</dbReference>
<name>A0ABP6M0F2_9MICC</name>
<proteinExistence type="predicted"/>
<accession>A0ABP6M0F2</accession>
<evidence type="ECO:0000259" key="4">
    <source>
        <dbReference type="PROSITE" id="PS01124"/>
    </source>
</evidence>
<keyword evidence="1" id="KW-0805">Transcription regulation</keyword>
<evidence type="ECO:0000256" key="1">
    <source>
        <dbReference type="ARBA" id="ARBA00023015"/>
    </source>
</evidence>
<dbReference type="EMBL" id="BAAAVT010000009">
    <property type="protein sequence ID" value="GAA3064049.1"/>
    <property type="molecule type" value="Genomic_DNA"/>
</dbReference>
<dbReference type="PANTHER" id="PTHR46796">
    <property type="entry name" value="HTH-TYPE TRANSCRIPTIONAL ACTIVATOR RHAS-RELATED"/>
    <property type="match status" value="1"/>
</dbReference>
<evidence type="ECO:0000256" key="3">
    <source>
        <dbReference type="ARBA" id="ARBA00023163"/>
    </source>
</evidence>
<organism evidence="5 6">
    <name type="scientific">Nesterenkonia aethiopica</name>
    <dbReference type="NCBI Taxonomy" id="269144"/>
    <lineage>
        <taxon>Bacteria</taxon>
        <taxon>Bacillati</taxon>
        <taxon>Actinomycetota</taxon>
        <taxon>Actinomycetes</taxon>
        <taxon>Micrococcales</taxon>
        <taxon>Micrococcaceae</taxon>
        <taxon>Nesterenkonia</taxon>
    </lineage>
</organism>
<dbReference type="Proteomes" id="UP001500236">
    <property type="component" value="Unassembled WGS sequence"/>
</dbReference>
<dbReference type="PANTHER" id="PTHR46796:SF13">
    <property type="entry name" value="HTH-TYPE TRANSCRIPTIONAL ACTIVATOR RHAS"/>
    <property type="match status" value="1"/>
</dbReference>
<evidence type="ECO:0000313" key="6">
    <source>
        <dbReference type="Proteomes" id="UP001500236"/>
    </source>
</evidence>
<keyword evidence="2" id="KW-0238">DNA-binding</keyword>
<dbReference type="Gene3D" id="1.10.10.60">
    <property type="entry name" value="Homeodomain-like"/>
    <property type="match status" value="1"/>
</dbReference>
<dbReference type="Pfam" id="PF20240">
    <property type="entry name" value="DUF6597"/>
    <property type="match status" value="1"/>
</dbReference>
<comment type="caution">
    <text evidence="5">The sequence shown here is derived from an EMBL/GenBank/DDBJ whole genome shotgun (WGS) entry which is preliminary data.</text>
</comment>
<keyword evidence="3" id="KW-0804">Transcription</keyword>
<dbReference type="RefSeq" id="WP_344685882.1">
    <property type="nucleotide sequence ID" value="NZ_BAAAVT010000009.1"/>
</dbReference>
<dbReference type="SMART" id="SM00342">
    <property type="entry name" value="HTH_ARAC"/>
    <property type="match status" value="1"/>
</dbReference>
<dbReference type="InterPro" id="IPR046532">
    <property type="entry name" value="DUF6597"/>
</dbReference>
<dbReference type="InterPro" id="IPR018060">
    <property type="entry name" value="HTH_AraC"/>
</dbReference>
<gene>
    <name evidence="5" type="ORF">GCM10010529_16430</name>
</gene>
<evidence type="ECO:0000313" key="5">
    <source>
        <dbReference type="EMBL" id="GAA3064049.1"/>
    </source>
</evidence>
<keyword evidence="6" id="KW-1185">Reference proteome</keyword>
<dbReference type="Pfam" id="PF12833">
    <property type="entry name" value="HTH_18"/>
    <property type="match status" value="1"/>
</dbReference>
<sequence>MTEYRRFPPAAALAHVVEHYWSVVSEAPVSEAPVSEAPIPPAASPRLAAVLVPNGRPTLQFCLGAPGTRRALDAPPVSNADVYLPVSTRPLVIEQEGSSHYVGVQCTPWGGRALFPQLTGEQPVQVEDAAGSLPERRGLAEDPAGTLDAWLGALGPSPVPQESLLAAAVRRIDADPSAVEVSAVCRELAISASTLYRAFRRGIGLAPKQYIQVMRHRAFTDRLLAETDGEPAALAAALTGYADQPHATREFARFTGMTVSSFRDTYDGIARLMARTDEVAAH</sequence>